<proteinExistence type="predicted"/>
<reference evidence="2 3" key="1">
    <citation type="submission" date="2019-04" db="EMBL/GenBank/DDBJ databases">
        <title>Friends and foes A comparative genomics study of 23 Aspergillus species from section Flavi.</title>
        <authorList>
            <consortium name="DOE Joint Genome Institute"/>
            <person name="Kjaerbolling I."/>
            <person name="Vesth T."/>
            <person name="Frisvad J.C."/>
            <person name="Nybo J.L."/>
            <person name="Theobald S."/>
            <person name="Kildgaard S."/>
            <person name="Isbrandt T."/>
            <person name="Kuo A."/>
            <person name="Sato A."/>
            <person name="Lyhne E.K."/>
            <person name="Kogle M.E."/>
            <person name="Wiebenga A."/>
            <person name="Kun R.S."/>
            <person name="Lubbers R.J."/>
            <person name="Makela M.R."/>
            <person name="Barry K."/>
            <person name="Chovatia M."/>
            <person name="Clum A."/>
            <person name="Daum C."/>
            <person name="Haridas S."/>
            <person name="He G."/>
            <person name="LaButti K."/>
            <person name="Lipzen A."/>
            <person name="Mondo S."/>
            <person name="Riley R."/>
            <person name="Salamov A."/>
            <person name="Simmons B.A."/>
            <person name="Magnuson J.K."/>
            <person name="Henrissat B."/>
            <person name="Mortensen U.H."/>
            <person name="Larsen T.O."/>
            <person name="Devries R.P."/>
            <person name="Grigoriev I.V."/>
            <person name="Machida M."/>
            <person name="Baker S.E."/>
            <person name="Andersen M.R."/>
        </authorList>
    </citation>
    <scope>NUCLEOTIDE SEQUENCE [LARGE SCALE GENOMIC DNA]</scope>
    <source>
        <strain evidence="2 3">IBT 18842</strain>
    </source>
</reference>
<dbReference type="AlphaFoldDB" id="A0A5N6TLF0"/>
<accession>A0A5N6TLF0</accession>
<dbReference type="Proteomes" id="UP000325780">
    <property type="component" value="Unassembled WGS sequence"/>
</dbReference>
<evidence type="ECO:0000313" key="3">
    <source>
        <dbReference type="Proteomes" id="UP000325780"/>
    </source>
</evidence>
<dbReference type="EMBL" id="ML742222">
    <property type="protein sequence ID" value="KAE8147168.1"/>
    <property type="molecule type" value="Genomic_DNA"/>
</dbReference>
<evidence type="ECO:0000256" key="1">
    <source>
        <dbReference type="SAM" id="MobiDB-lite"/>
    </source>
</evidence>
<sequence length="339" mass="37779">MSLAAAQNPINPTEALCFIYNNAKGTSGVTNLAVMRKGLGNRPDPPFRDYNYESTLPLSDPAGLDIAYYAGAPRVFGFVDYQTGDGSSKETDPPERVIYQLSPTVTPIDGLQASGSLVKGFFTGVIAAAYTQDGETAYIFALTGTSNDSPAKLVFYTLSTGDPYASEIEIKADYESQLGAVVMRDTSEPRHFFQLQDDKNVIQWGEVETKKVGTIPKSKVKISENSPIALIHDRTSDSDEELPNLFLYYVDKDSNRIYRAKYTYSSGEEDVSEDDRWETGIERYREPLRAGWRWIRPVVYEPGKATLFYYNEQNEFNPLDDDLNAGSKNPARKVPKDDA</sequence>
<gene>
    <name evidence="2" type="ORF">BDV25DRAFT_160966</name>
</gene>
<organism evidence="2 3">
    <name type="scientific">Aspergillus avenaceus</name>
    <dbReference type="NCBI Taxonomy" id="36643"/>
    <lineage>
        <taxon>Eukaryota</taxon>
        <taxon>Fungi</taxon>
        <taxon>Dikarya</taxon>
        <taxon>Ascomycota</taxon>
        <taxon>Pezizomycotina</taxon>
        <taxon>Eurotiomycetes</taxon>
        <taxon>Eurotiomycetidae</taxon>
        <taxon>Eurotiales</taxon>
        <taxon>Aspergillaceae</taxon>
        <taxon>Aspergillus</taxon>
        <taxon>Aspergillus subgen. Circumdati</taxon>
    </lineage>
</organism>
<name>A0A5N6TLF0_ASPAV</name>
<evidence type="ECO:0000313" key="2">
    <source>
        <dbReference type="EMBL" id="KAE8147168.1"/>
    </source>
</evidence>
<protein>
    <submittedName>
        <fullName evidence="2">Uncharacterized protein</fullName>
    </submittedName>
</protein>
<keyword evidence="3" id="KW-1185">Reference proteome</keyword>
<dbReference type="OrthoDB" id="4436531at2759"/>
<feature type="region of interest" description="Disordered" evidence="1">
    <location>
        <begin position="319"/>
        <end position="339"/>
    </location>
</feature>